<name>A0AAV0F676_9ASTE</name>
<feature type="compositionally biased region" description="Basic and acidic residues" evidence="1">
    <location>
        <begin position="33"/>
        <end position="43"/>
    </location>
</feature>
<feature type="region of interest" description="Disordered" evidence="1">
    <location>
        <begin position="1"/>
        <end position="57"/>
    </location>
</feature>
<accession>A0AAV0F676</accession>
<evidence type="ECO:0000256" key="1">
    <source>
        <dbReference type="SAM" id="MobiDB-lite"/>
    </source>
</evidence>
<evidence type="ECO:0000313" key="3">
    <source>
        <dbReference type="Proteomes" id="UP001152523"/>
    </source>
</evidence>
<dbReference type="Proteomes" id="UP001152523">
    <property type="component" value="Unassembled WGS sequence"/>
</dbReference>
<feature type="non-terminal residue" evidence="2">
    <location>
        <position position="158"/>
    </location>
</feature>
<sequence length="158" mass="18225">MPRMKKVSKKVEKKDEEAMPKFDLGLDFNENVVEDREQDHGHEEVEEQDSERADVVDGMVEDDVELTQTDMFKDIDGTMNTQELVKEVDLIEKNMRSGMTAQEDRQEEQHDFQSIEEIGVLDTQQLCAQVDIICEQLLGNNNNVQGSEMDGEKDMQDR</sequence>
<feature type="compositionally biased region" description="Basic and acidic residues" evidence="1">
    <location>
        <begin position="9"/>
        <end position="20"/>
    </location>
</feature>
<dbReference type="EMBL" id="CAMAPF010000964">
    <property type="protein sequence ID" value="CAH9131043.1"/>
    <property type="molecule type" value="Genomic_DNA"/>
</dbReference>
<evidence type="ECO:0000313" key="2">
    <source>
        <dbReference type="EMBL" id="CAH9131043.1"/>
    </source>
</evidence>
<keyword evidence="3" id="KW-1185">Reference proteome</keyword>
<proteinExistence type="predicted"/>
<dbReference type="AlphaFoldDB" id="A0AAV0F676"/>
<reference evidence="2" key="1">
    <citation type="submission" date="2022-07" db="EMBL/GenBank/DDBJ databases">
        <authorList>
            <person name="Macas J."/>
            <person name="Novak P."/>
            <person name="Neumann P."/>
        </authorList>
    </citation>
    <scope>NUCLEOTIDE SEQUENCE</scope>
</reference>
<comment type="caution">
    <text evidence="2">The sequence shown here is derived from an EMBL/GenBank/DDBJ whole genome shotgun (WGS) entry which is preliminary data.</text>
</comment>
<protein>
    <submittedName>
        <fullName evidence="2">Uncharacterized protein</fullName>
    </submittedName>
</protein>
<organism evidence="2 3">
    <name type="scientific">Cuscuta epithymum</name>
    <dbReference type="NCBI Taxonomy" id="186058"/>
    <lineage>
        <taxon>Eukaryota</taxon>
        <taxon>Viridiplantae</taxon>
        <taxon>Streptophyta</taxon>
        <taxon>Embryophyta</taxon>
        <taxon>Tracheophyta</taxon>
        <taxon>Spermatophyta</taxon>
        <taxon>Magnoliopsida</taxon>
        <taxon>eudicotyledons</taxon>
        <taxon>Gunneridae</taxon>
        <taxon>Pentapetalae</taxon>
        <taxon>asterids</taxon>
        <taxon>lamiids</taxon>
        <taxon>Solanales</taxon>
        <taxon>Convolvulaceae</taxon>
        <taxon>Cuscuteae</taxon>
        <taxon>Cuscuta</taxon>
        <taxon>Cuscuta subgen. Cuscuta</taxon>
    </lineage>
</organism>
<gene>
    <name evidence="2" type="ORF">CEPIT_LOCUS31112</name>
</gene>